<sequence length="60" mass="5765">MTTLAPLFGVSAAGATLAAVGGTMNSPLITGIGVLSVTLLAGAILLAARTNELPADASLK</sequence>
<keyword evidence="1" id="KW-0812">Transmembrane</keyword>
<proteinExistence type="predicted"/>
<dbReference type="EMBL" id="QMDY01000002">
    <property type="protein sequence ID" value="KAB7519269.1"/>
    <property type="molecule type" value="Genomic_DNA"/>
</dbReference>
<dbReference type="AlphaFoldDB" id="A0A5N5UHD0"/>
<accession>A0A5N5U896</accession>
<evidence type="ECO:0000313" key="5">
    <source>
        <dbReference type="Proteomes" id="UP000326207"/>
    </source>
</evidence>
<accession>A0A5N5UKC4</accession>
<dbReference type="Proteomes" id="UP000326865">
    <property type="component" value="Unassembled WGS sequence"/>
</dbReference>
<evidence type="ECO:0000256" key="1">
    <source>
        <dbReference type="SAM" id="Phobius"/>
    </source>
</evidence>
<keyword evidence="7" id="KW-1185">Reference proteome</keyword>
<evidence type="ECO:0000313" key="3">
    <source>
        <dbReference type="EMBL" id="KAB7518157.1"/>
    </source>
</evidence>
<gene>
    <name evidence="2" type="ORF">DM867_06980</name>
    <name evidence="3" type="ORF">DMP03_02000</name>
    <name evidence="4" type="ORF">DP108_03935</name>
</gene>
<keyword evidence="1" id="KW-1133">Transmembrane helix</keyword>
<dbReference type="Proteomes" id="UP000326302">
    <property type="component" value="Unassembled WGS sequence"/>
</dbReference>
<evidence type="ECO:0000313" key="2">
    <source>
        <dbReference type="EMBL" id="KAB7514845.1"/>
    </source>
</evidence>
<dbReference type="EMBL" id="QJOW01000001">
    <property type="protein sequence ID" value="KAB7518157.1"/>
    <property type="molecule type" value="Genomic_DNA"/>
</dbReference>
<comment type="caution">
    <text evidence="3">The sequence shown here is derived from an EMBL/GenBank/DDBJ whole genome shotgun (WGS) entry which is preliminary data.</text>
</comment>
<protein>
    <submittedName>
        <fullName evidence="3">Uncharacterized protein</fullName>
    </submittedName>
</protein>
<accession>A0A5N5UHD0</accession>
<keyword evidence="1" id="KW-0472">Membrane</keyword>
<dbReference type="Proteomes" id="UP000326207">
    <property type="component" value="Unassembled WGS sequence"/>
</dbReference>
<dbReference type="RefSeq" id="WP_152119057.1">
    <property type="nucleotide sequence ID" value="NZ_QJOW01000001.1"/>
</dbReference>
<name>A0A5N5UHD0_9EURY</name>
<dbReference type="EMBL" id="QKKZ01000002">
    <property type="protein sequence ID" value="KAB7514845.1"/>
    <property type="molecule type" value="Genomic_DNA"/>
</dbReference>
<evidence type="ECO:0000313" key="7">
    <source>
        <dbReference type="Proteomes" id="UP000326865"/>
    </source>
</evidence>
<feature type="transmembrane region" description="Helical" evidence="1">
    <location>
        <begin position="28"/>
        <end position="48"/>
    </location>
</feature>
<reference evidence="5 6" key="1">
    <citation type="submission" date="2019-10" db="EMBL/GenBank/DDBJ databases">
        <title>Unraveling microbial dark matter from salterns through culturing: the case of the genus Halosegnis.</title>
        <authorList>
            <person name="Duran-Viseras A."/>
            <person name="Andrei A.-S."/>
            <person name="Vera-Gargallo B."/>
            <person name="Ghai R."/>
            <person name="Sanchez-Porro C."/>
            <person name="Ventosa A."/>
        </authorList>
    </citation>
    <scope>NUCLEOTIDE SEQUENCE [LARGE SCALE GENOMIC DNA]</scope>
    <source>
        <strain evidence="3 6">F17-44</strain>
        <strain evidence="2 7">F18-79</strain>
        <strain evidence="4 5">F19-13</strain>
    </source>
</reference>
<evidence type="ECO:0000313" key="4">
    <source>
        <dbReference type="EMBL" id="KAB7519269.1"/>
    </source>
</evidence>
<organism evidence="3 6">
    <name type="scientific">Halosegnis rubeus</name>
    <dbReference type="NCBI Taxonomy" id="2212850"/>
    <lineage>
        <taxon>Archaea</taxon>
        <taxon>Methanobacteriati</taxon>
        <taxon>Methanobacteriota</taxon>
        <taxon>Stenosarchaea group</taxon>
        <taxon>Halobacteria</taxon>
        <taxon>Halobacteriales</taxon>
        <taxon>Natronomonadaceae</taxon>
        <taxon>Halosegnis</taxon>
    </lineage>
</organism>
<evidence type="ECO:0000313" key="6">
    <source>
        <dbReference type="Proteomes" id="UP000326302"/>
    </source>
</evidence>